<evidence type="ECO:0000313" key="2">
    <source>
        <dbReference type="Proteomes" id="UP001612812"/>
    </source>
</evidence>
<gene>
    <name evidence="1" type="ORF">ACIBP4_09525</name>
</gene>
<dbReference type="RefSeq" id="WP_396770643.1">
    <property type="nucleotide sequence ID" value="NZ_JBITLA010000011.1"/>
</dbReference>
<keyword evidence="2" id="KW-1185">Reference proteome</keyword>
<comment type="caution">
    <text evidence="1">The sequence shown here is derived from an EMBL/GenBank/DDBJ whole genome shotgun (WGS) entry which is preliminary data.</text>
</comment>
<sequence>MIGLRRGRRKRGGERTAATPWVELAVAAGGELLPAATADLLAHLRRTVPAVPVTPDVGVRIRAVVGSRSDADLVATGLRSWAAGAEDGWTLTVTGSGMPAGEWTRFSQLRGRFAADNLAWAVAEAAGLGG</sequence>
<name>A0ABW7ZI45_9ACTN</name>
<accession>A0ABW7ZI45</accession>
<evidence type="ECO:0000313" key="1">
    <source>
        <dbReference type="EMBL" id="MFI7262524.1"/>
    </source>
</evidence>
<dbReference type="EMBL" id="JBITLE010000003">
    <property type="protein sequence ID" value="MFI7262524.1"/>
    <property type="molecule type" value="Genomic_DNA"/>
</dbReference>
<protein>
    <submittedName>
        <fullName evidence="1">Uncharacterized protein</fullName>
    </submittedName>
</protein>
<reference evidence="1 2" key="1">
    <citation type="submission" date="2024-10" db="EMBL/GenBank/DDBJ databases">
        <title>The Natural Products Discovery Center: Release of the First 8490 Sequenced Strains for Exploring Actinobacteria Biosynthetic Diversity.</title>
        <authorList>
            <person name="Kalkreuter E."/>
            <person name="Kautsar S.A."/>
            <person name="Yang D."/>
            <person name="Bader C.D."/>
            <person name="Teijaro C.N."/>
            <person name="Fluegel L."/>
            <person name="Davis C.M."/>
            <person name="Simpson J.R."/>
            <person name="Lauterbach L."/>
            <person name="Steele A.D."/>
            <person name="Gui C."/>
            <person name="Meng S."/>
            <person name="Li G."/>
            <person name="Viehrig K."/>
            <person name="Ye F."/>
            <person name="Su P."/>
            <person name="Kiefer A.F."/>
            <person name="Nichols A."/>
            <person name="Cepeda A.J."/>
            <person name="Yan W."/>
            <person name="Fan B."/>
            <person name="Jiang Y."/>
            <person name="Adhikari A."/>
            <person name="Zheng C.-J."/>
            <person name="Schuster L."/>
            <person name="Cowan T.M."/>
            <person name="Smanski M.J."/>
            <person name="Chevrette M.G."/>
            <person name="De Carvalho L.P.S."/>
            <person name="Shen B."/>
        </authorList>
    </citation>
    <scope>NUCLEOTIDE SEQUENCE [LARGE SCALE GENOMIC DNA]</scope>
    <source>
        <strain evidence="1 2">NPDC049845</strain>
    </source>
</reference>
<proteinExistence type="predicted"/>
<organism evidence="1 2">
    <name type="scientific">Micromonospora maritima</name>
    <dbReference type="NCBI Taxonomy" id="986711"/>
    <lineage>
        <taxon>Bacteria</taxon>
        <taxon>Bacillati</taxon>
        <taxon>Actinomycetota</taxon>
        <taxon>Actinomycetes</taxon>
        <taxon>Micromonosporales</taxon>
        <taxon>Micromonosporaceae</taxon>
        <taxon>Micromonospora</taxon>
    </lineage>
</organism>
<dbReference type="Proteomes" id="UP001612812">
    <property type="component" value="Unassembled WGS sequence"/>
</dbReference>